<comment type="caution">
    <text evidence="2">The sequence shown here is derived from an EMBL/GenBank/DDBJ whole genome shotgun (WGS) entry which is preliminary data.</text>
</comment>
<evidence type="ECO:0000256" key="1">
    <source>
        <dbReference type="SAM" id="MobiDB-lite"/>
    </source>
</evidence>
<protein>
    <recommendedName>
        <fullName evidence="4">Non-specific serine/threonine protein kinase</fullName>
    </recommendedName>
</protein>
<reference evidence="2 3" key="1">
    <citation type="journal article" date="2023" name="Hortic Res">
        <title>Pangenome of water caltrop reveals structural variations and asymmetric subgenome divergence after allopolyploidization.</title>
        <authorList>
            <person name="Zhang X."/>
            <person name="Chen Y."/>
            <person name="Wang L."/>
            <person name="Yuan Y."/>
            <person name="Fang M."/>
            <person name="Shi L."/>
            <person name="Lu R."/>
            <person name="Comes H.P."/>
            <person name="Ma Y."/>
            <person name="Chen Y."/>
            <person name="Huang G."/>
            <person name="Zhou Y."/>
            <person name="Zheng Z."/>
            <person name="Qiu Y."/>
        </authorList>
    </citation>
    <scope>NUCLEOTIDE SEQUENCE [LARGE SCALE GENOMIC DNA]</scope>
    <source>
        <tissue evidence="2">Roots</tissue>
    </source>
</reference>
<dbReference type="InterPro" id="IPR032675">
    <property type="entry name" value="LRR_dom_sf"/>
</dbReference>
<organism evidence="2 3">
    <name type="scientific">Trapa incisa</name>
    <dbReference type="NCBI Taxonomy" id="236973"/>
    <lineage>
        <taxon>Eukaryota</taxon>
        <taxon>Viridiplantae</taxon>
        <taxon>Streptophyta</taxon>
        <taxon>Embryophyta</taxon>
        <taxon>Tracheophyta</taxon>
        <taxon>Spermatophyta</taxon>
        <taxon>Magnoliopsida</taxon>
        <taxon>eudicotyledons</taxon>
        <taxon>Gunneridae</taxon>
        <taxon>Pentapetalae</taxon>
        <taxon>rosids</taxon>
        <taxon>malvids</taxon>
        <taxon>Myrtales</taxon>
        <taxon>Lythraceae</taxon>
        <taxon>Trapa</taxon>
    </lineage>
</organism>
<dbReference type="Proteomes" id="UP001345219">
    <property type="component" value="Chromosome 16"/>
</dbReference>
<sequence>MKQMWRSKPKGRLYTAAHCIFGAAIIVLIILSHAARARAQQNKTQHTTDPDEGNKNYGANYDHDSDKLHLRRKVSDPTSSVSGTIPEELWSLTHLTNLNLSKNVLTGPLSPSIGNLTQMQYLLGSVYFWLFAKRNVYTMGERKNLVGNNFTMINGNFRLRFIEPRGLGTWQVLVMSSLKEAMTLEIPRISHQKFQRNDPALYEIEKYYVFILKFRYQMDFISYKLIPC</sequence>
<feature type="region of interest" description="Disordered" evidence="1">
    <location>
        <begin position="41"/>
        <end position="63"/>
    </location>
</feature>
<keyword evidence="3" id="KW-1185">Reference proteome</keyword>
<name>A0AAN7PT00_9MYRT</name>
<dbReference type="AlphaFoldDB" id="A0AAN7PT00"/>
<accession>A0AAN7PT00</accession>
<evidence type="ECO:0000313" key="3">
    <source>
        <dbReference type="Proteomes" id="UP001345219"/>
    </source>
</evidence>
<evidence type="ECO:0000313" key="2">
    <source>
        <dbReference type="EMBL" id="KAK4753123.1"/>
    </source>
</evidence>
<evidence type="ECO:0008006" key="4">
    <source>
        <dbReference type="Google" id="ProtNLM"/>
    </source>
</evidence>
<dbReference type="SUPFAM" id="SSF52058">
    <property type="entry name" value="L domain-like"/>
    <property type="match status" value="1"/>
</dbReference>
<dbReference type="Gene3D" id="3.80.10.10">
    <property type="entry name" value="Ribonuclease Inhibitor"/>
    <property type="match status" value="1"/>
</dbReference>
<gene>
    <name evidence="2" type="ORF">SAY87_021921</name>
</gene>
<proteinExistence type="predicted"/>
<dbReference type="EMBL" id="JAXIOK010000016">
    <property type="protein sequence ID" value="KAK4753123.1"/>
    <property type="molecule type" value="Genomic_DNA"/>
</dbReference>